<dbReference type="AlphaFoldDB" id="A0A847R7M5"/>
<keyword evidence="2" id="KW-0049">Antioxidant</keyword>
<evidence type="ECO:0000256" key="3">
    <source>
        <dbReference type="ARBA" id="ARBA00023002"/>
    </source>
</evidence>
<evidence type="ECO:0000256" key="2">
    <source>
        <dbReference type="ARBA" id="ARBA00022862"/>
    </source>
</evidence>
<dbReference type="GO" id="GO:0045454">
    <property type="term" value="P:cell redox homeostasis"/>
    <property type="evidence" value="ECO:0007669"/>
    <property type="project" value="TreeGrafter"/>
</dbReference>
<keyword evidence="8" id="KW-1185">Reference proteome</keyword>
<evidence type="ECO:0000313" key="7">
    <source>
        <dbReference type="EMBL" id="NLR63109.1"/>
    </source>
</evidence>
<dbReference type="InterPro" id="IPR013740">
    <property type="entry name" value="Redoxin"/>
</dbReference>
<evidence type="ECO:0000259" key="6">
    <source>
        <dbReference type="Pfam" id="PF08534"/>
    </source>
</evidence>
<accession>A0A847R7M5</accession>
<dbReference type="Gene3D" id="3.40.30.10">
    <property type="entry name" value="Glutaredoxin"/>
    <property type="match status" value="1"/>
</dbReference>
<dbReference type="EMBL" id="JABAIA010000001">
    <property type="protein sequence ID" value="NLR63109.1"/>
    <property type="molecule type" value="Genomic_DNA"/>
</dbReference>
<protein>
    <submittedName>
        <fullName evidence="7">Peroxiredoxin</fullName>
    </submittedName>
</protein>
<organism evidence="7 8">
    <name type="scientific">Chitinophaga varians</name>
    <dbReference type="NCBI Taxonomy" id="2202339"/>
    <lineage>
        <taxon>Bacteria</taxon>
        <taxon>Pseudomonadati</taxon>
        <taxon>Bacteroidota</taxon>
        <taxon>Chitinophagia</taxon>
        <taxon>Chitinophagales</taxon>
        <taxon>Chitinophagaceae</taxon>
        <taxon>Chitinophaga</taxon>
    </lineage>
</organism>
<dbReference type="InterPro" id="IPR050924">
    <property type="entry name" value="Peroxiredoxin_BCP/PrxQ"/>
</dbReference>
<dbReference type="GO" id="GO:0008379">
    <property type="term" value="F:thioredoxin peroxidase activity"/>
    <property type="evidence" value="ECO:0007669"/>
    <property type="project" value="TreeGrafter"/>
</dbReference>
<dbReference type="GO" id="GO:0005737">
    <property type="term" value="C:cytoplasm"/>
    <property type="evidence" value="ECO:0007669"/>
    <property type="project" value="TreeGrafter"/>
</dbReference>
<dbReference type="PANTHER" id="PTHR42801:SF21">
    <property type="entry name" value="BCPB PROTEIN"/>
    <property type="match status" value="1"/>
</dbReference>
<dbReference type="InterPro" id="IPR036249">
    <property type="entry name" value="Thioredoxin-like_sf"/>
</dbReference>
<dbReference type="PANTHER" id="PTHR42801">
    <property type="entry name" value="THIOREDOXIN-DEPENDENT PEROXIDE REDUCTASE"/>
    <property type="match status" value="1"/>
</dbReference>
<keyword evidence="5" id="KW-0676">Redox-active center</keyword>
<keyword evidence="4" id="KW-1015">Disulfide bond</keyword>
<feature type="domain" description="Redoxin" evidence="6">
    <location>
        <begin position="26"/>
        <end position="178"/>
    </location>
</feature>
<dbReference type="RefSeq" id="WP_168869125.1">
    <property type="nucleotide sequence ID" value="NZ_JABAIA010000001.1"/>
</dbReference>
<evidence type="ECO:0000256" key="5">
    <source>
        <dbReference type="ARBA" id="ARBA00023284"/>
    </source>
</evidence>
<dbReference type="GO" id="GO:0034599">
    <property type="term" value="P:cellular response to oxidative stress"/>
    <property type="evidence" value="ECO:0007669"/>
    <property type="project" value="TreeGrafter"/>
</dbReference>
<gene>
    <name evidence="7" type="ORF">HGH92_02205</name>
</gene>
<comment type="caution">
    <text evidence="7">The sequence shown here is derived from an EMBL/GenBank/DDBJ whole genome shotgun (WGS) entry which is preliminary data.</text>
</comment>
<evidence type="ECO:0000313" key="8">
    <source>
        <dbReference type="Proteomes" id="UP000570474"/>
    </source>
</evidence>
<sequence>METDLTYLPPNLPVPTDDGACDHLDGLQIPDIQLAATDGTMLRLRNIPGRLVIYCYPMTGPSHIPLPPGWDEIPGARGCTPQACSFRDHYQELQQLQTTVFGMSTQSPEMQRSERERIHLPFHLLSDEHRHFSEALRLPVHMVDSLILIKRLTLVFENGYIRKHFYPVFPPDKHIDEVLAYLKATAV</sequence>
<name>A0A847R7M5_9BACT</name>
<keyword evidence="1" id="KW-0575">Peroxidase</keyword>
<dbReference type="CDD" id="cd03017">
    <property type="entry name" value="PRX_BCP"/>
    <property type="match status" value="1"/>
</dbReference>
<dbReference type="Pfam" id="PF08534">
    <property type="entry name" value="Redoxin"/>
    <property type="match status" value="1"/>
</dbReference>
<proteinExistence type="predicted"/>
<evidence type="ECO:0000256" key="4">
    <source>
        <dbReference type="ARBA" id="ARBA00023157"/>
    </source>
</evidence>
<dbReference type="Proteomes" id="UP000570474">
    <property type="component" value="Unassembled WGS sequence"/>
</dbReference>
<evidence type="ECO:0000256" key="1">
    <source>
        <dbReference type="ARBA" id="ARBA00022559"/>
    </source>
</evidence>
<reference evidence="7 8" key="1">
    <citation type="submission" date="2020-04" db="EMBL/GenBank/DDBJ databases">
        <authorList>
            <person name="Yin C."/>
        </authorList>
    </citation>
    <scope>NUCLEOTIDE SEQUENCE [LARGE SCALE GENOMIC DNA]</scope>
    <source>
        <strain evidence="7 8">Ae27</strain>
    </source>
</reference>
<keyword evidence="3" id="KW-0560">Oxidoreductase</keyword>
<dbReference type="SUPFAM" id="SSF52833">
    <property type="entry name" value="Thioredoxin-like"/>
    <property type="match status" value="1"/>
</dbReference>